<name>A0ABS1SLM8_9MICO</name>
<evidence type="ECO:0000256" key="6">
    <source>
        <dbReference type="ARBA" id="ARBA00023098"/>
    </source>
</evidence>
<keyword evidence="8" id="KW-0963">Cytoplasm</keyword>
<evidence type="ECO:0000313" key="10">
    <source>
        <dbReference type="EMBL" id="MBL3689054.1"/>
    </source>
</evidence>
<comment type="subcellular location">
    <subcellularLocation>
        <location evidence="8">Cytoplasm</location>
    </subcellularLocation>
</comment>
<accession>A0ABS1SLM8</accession>
<proteinExistence type="inferred from homology"/>
<dbReference type="HAMAP" id="MF_00101">
    <property type="entry name" value="AcpS"/>
    <property type="match status" value="1"/>
</dbReference>
<dbReference type="Pfam" id="PF01648">
    <property type="entry name" value="ACPS"/>
    <property type="match status" value="1"/>
</dbReference>
<dbReference type="RefSeq" id="WP_202381022.1">
    <property type="nucleotide sequence ID" value="NZ_BAAAMA010000004.1"/>
</dbReference>
<evidence type="ECO:0000313" key="11">
    <source>
        <dbReference type="Proteomes" id="UP001646141"/>
    </source>
</evidence>
<comment type="similarity">
    <text evidence="8">Belongs to the P-Pant transferase superfamily. AcpS family.</text>
</comment>
<dbReference type="NCBIfam" id="TIGR00556">
    <property type="entry name" value="pantethn_trn"/>
    <property type="match status" value="1"/>
</dbReference>
<evidence type="ECO:0000256" key="7">
    <source>
        <dbReference type="ARBA" id="ARBA00023160"/>
    </source>
</evidence>
<dbReference type="NCBIfam" id="TIGR00516">
    <property type="entry name" value="acpS"/>
    <property type="match status" value="1"/>
</dbReference>
<dbReference type="InterPro" id="IPR004568">
    <property type="entry name" value="Ppantetheine-prot_Trfase_dom"/>
</dbReference>
<dbReference type="NCBIfam" id="NF000832">
    <property type="entry name" value="PRK00070.3-2"/>
    <property type="match status" value="1"/>
</dbReference>
<keyword evidence="11" id="KW-1185">Reference proteome</keyword>
<keyword evidence="5 8" id="KW-0460">Magnesium</keyword>
<evidence type="ECO:0000256" key="5">
    <source>
        <dbReference type="ARBA" id="ARBA00022842"/>
    </source>
</evidence>
<dbReference type="InterPro" id="IPR008278">
    <property type="entry name" value="4-PPantetheinyl_Trfase_dom"/>
</dbReference>
<evidence type="ECO:0000256" key="8">
    <source>
        <dbReference type="HAMAP-Rule" id="MF_00101"/>
    </source>
</evidence>
<dbReference type="Gene3D" id="3.90.470.20">
    <property type="entry name" value="4'-phosphopantetheinyl transferase domain"/>
    <property type="match status" value="1"/>
</dbReference>
<feature type="binding site" evidence="8">
    <location>
        <position position="8"/>
    </location>
    <ligand>
        <name>Mg(2+)</name>
        <dbReference type="ChEBI" id="CHEBI:18420"/>
    </ligand>
</feature>
<evidence type="ECO:0000259" key="9">
    <source>
        <dbReference type="Pfam" id="PF01648"/>
    </source>
</evidence>
<gene>
    <name evidence="8" type="primary">acpS</name>
    <name evidence="10" type="ORF">D3226_03655</name>
</gene>
<sequence>MIIGIGVDTVDIARFERQLERTPALRARLFTEAERELSTPSLAARFAAKEALIKALGGSDGVSWQDLEIRRGPERAPVFAATPGLAAALSRRGADRSHVSLTHDGGVATAFVVVERTEGKQET</sequence>
<dbReference type="EC" id="2.7.8.7" evidence="8"/>
<keyword evidence="3 8" id="KW-0479">Metal-binding</keyword>
<evidence type="ECO:0000256" key="4">
    <source>
        <dbReference type="ARBA" id="ARBA00022832"/>
    </source>
</evidence>
<keyword evidence="1 8" id="KW-0444">Lipid biosynthesis</keyword>
<feature type="domain" description="4'-phosphopantetheinyl transferase" evidence="9">
    <location>
        <begin position="4"/>
        <end position="80"/>
    </location>
</feature>
<comment type="function">
    <text evidence="8">Transfers the 4'-phosphopantetheine moiety from coenzyme A to a Ser of acyl-carrier-protein.</text>
</comment>
<dbReference type="InterPro" id="IPR037143">
    <property type="entry name" value="4-PPantetheinyl_Trfase_dom_sf"/>
</dbReference>
<feature type="binding site" evidence="8">
    <location>
        <position position="50"/>
    </location>
    <ligand>
        <name>Mg(2+)</name>
        <dbReference type="ChEBI" id="CHEBI:18420"/>
    </ligand>
</feature>
<comment type="cofactor">
    <cofactor evidence="8">
        <name>Mg(2+)</name>
        <dbReference type="ChEBI" id="CHEBI:18420"/>
    </cofactor>
</comment>
<dbReference type="GO" id="GO:0008897">
    <property type="term" value="F:holo-[acyl-carrier-protein] synthase activity"/>
    <property type="evidence" value="ECO:0007669"/>
    <property type="project" value="UniProtKB-EC"/>
</dbReference>
<evidence type="ECO:0000256" key="2">
    <source>
        <dbReference type="ARBA" id="ARBA00022679"/>
    </source>
</evidence>
<comment type="catalytic activity">
    <reaction evidence="8">
        <text>apo-[ACP] + CoA = holo-[ACP] + adenosine 3',5'-bisphosphate + H(+)</text>
        <dbReference type="Rhea" id="RHEA:12068"/>
        <dbReference type="Rhea" id="RHEA-COMP:9685"/>
        <dbReference type="Rhea" id="RHEA-COMP:9690"/>
        <dbReference type="ChEBI" id="CHEBI:15378"/>
        <dbReference type="ChEBI" id="CHEBI:29999"/>
        <dbReference type="ChEBI" id="CHEBI:57287"/>
        <dbReference type="ChEBI" id="CHEBI:58343"/>
        <dbReference type="ChEBI" id="CHEBI:64479"/>
        <dbReference type="EC" id="2.7.8.7"/>
    </reaction>
</comment>
<dbReference type="Proteomes" id="UP001646141">
    <property type="component" value="Unassembled WGS sequence"/>
</dbReference>
<protein>
    <recommendedName>
        <fullName evidence="8">Holo-[acyl-carrier-protein] synthase</fullName>
        <shortName evidence="8">Holo-ACP synthase</shortName>
        <ecNumber evidence="8">2.7.8.7</ecNumber>
    </recommendedName>
    <alternativeName>
        <fullName evidence="8">4'-phosphopantetheinyl transferase AcpS</fullName>
    </alternativeName>
</protein>
<reference evidence="10 11" key="1">
    <citation type="submission" date="2018-09" db="EMBL/GenBank/DDBJ databases">
        <title>Comparative genomics of Leucobacter spp.</title>
        <authorList>
            <person name="Reis A.C."/>
            <person name="Kolvenbach B.A."/>
            <person name="Corvini P.F.X."/>
            <person name="Nunes O.C."/>
        </authorList>
    </citation>
    <scope>NUCLEOTIDE SEQUENCE [LARGE SCALE GENOMIC DNA]</scope>
    <source>
        <strain evidence="10 11">L-1</strain>
    </source>
</reference>
<keyword evidence="2 8" id="KW-0808">Transferase</keyword>
<dbReference type="EMBL" id="QYAD01000001">
    <property type="protein sequence ID" value="MBL3689054.1"/>
    <property type="molecule type" value="Genomic_DNA"/>
</dbReference>
<keyword evidence="4 8" id="KW-0276">Fatty acid metabolism</keyword>
<evidence type="ECO:0000256" key="3">
    <source>
        <dbReference type="ARBA" id="ARBA00022723"/>
    </source>
</evidence>
<evidence type="ECO:0000256" key="1">
    <source>
        <dbReference type="ARBA" id="ARBA00022516"/>
    </source>
</evidence>
<dbReference type="SUPFAM" id="SSF56214">
    <property type="entry name" value="4'-phosphopantetheinyl transferase"/>
    <property type="match status" value="1"/>
</dbReference>
<organism evidence="10 11">
    <name type="scientific">Leucobacter chromiireducens subsp. chromiireducens</name>
    <dbReference type="NCBI Taxonomy" id="660067"/>
    <lineage>
        <taxon>Bacteria</taxon>
        <taxon>Bacillati</taxon>
        <taxon>Actinomycetota</taxon>
        <taxon>Actinomycetes</taxon>
        <taxon>Micrococcales</taxon>
        <taxon>Microbacteriaceae</taxon>
        <taxon>Leucobacter</taxon>
    </lineage>
</organism>
<comment type="caution">
    <text evidence="10">The sequence shown here is derived from an EMBL/GenBank/DDBJ whole genome shotgun (WGS) entry which is preliminary data.</text>
</comment>
<keyword evidence="7 8" id="KW-0275">Fatty acid biosynthesis</keyword>
<keyword evidence="6 8" id="KW-0443">Lipid metabolism</keyword>
<dbReference type="InterPro" id="IPR002582">
    <property type="entry name" value="ACPS"/>
</dbReference>